<accession>A0A4Z0HF06</accession>
<evidence type="ECO:0000256" key="1">
    <source>
        <dbReference type="SAM" id="MobiDB-lite"/>
    </source>
</evidence>
<comment type="caution">
    <text evidence="2">The sequence shown here is derived from an EMBL/GenBank/DDBJ whole genome shotgun (WGS) entry which is preliminary data.</text>
</comment>
<sequence>MTPSYPPLPGVTVPAAGLRAVPLEKLLKNDPVMPRGVLGTAPGGCASRCTMRDPVYRDLTGDGREELVVAVDEIGLRMTWVEVYRAFGNRVRPVLVLYDLTGLTIETYGRDLVVNVVRGDGLTTTRYRWNGTVMAPVTPGNDAQDAEGTPTP</sequence>
<name>A0A4Z0HF06_9ACTN</name>
<proteinExistence type="predicted"/>
<dbReference type="OrthoDB" id="4336783at2"/>
<protein>
    <submittedName>
        <fullName evidence="2">Uncharacterized protein</fullName>
    </submittedName>
</protein>
<keyword evidence="3" id="KW-1185">Reference proteome</keyword>
<evidence type="ECO:0000313" key="3">
    <source>
        <dbReference type="Proteomes" id="UP000297948"/>
    </source>
</evidence>
<dbReference type="EMBL" id="SRID01000024">
    <property type="protein sequence ID" value="TGB16747.1"/>
    <property type="molecule type" value="Genomic_DNA"/>
</dbReference>
<reference evidence="2 3" key="1">
    <citation type="submission" date="2019-03" db="EMBL/GenBank/DDBJ databases">
        <authorList>
            <person name="Gonzalez-Pimentel J.L."/>
        </authorList>
    </citation>
    <scope>NUCLEOTIDE SEQUENCE [LARGE SCALE GENOMIC DNA]</scope>
    <source>
        <strain evidence="2 3">JCM 31289</strain>
    </source>
</reference>
<dbReference type="Proteomes" id="UP000297948">
    <property type="component" value="Unassembled WGS sequence"/>
</dbReference>
<feature type="region of interest" description="Disordered" evidence="1">
    <location>
        <begin position="133"/>
        <end position="152"/>
    </location>
</feature>
<dbReference type="AlphaFoldDB" id="A0A4Z0HF06"/>
<evidence type="ECO:0000313" key="2">
    <source>
        <dbReference type="EMBL" id="TGB16747.1"/>
    </source>
</evidence>
<organism evidence="2 3">
    <name type="scientific">Streptomyces palmae</name>
    <dbReference type="NCBI Taxonomy" id="1701085"/>
    <lineage>
        <taxon>Bacteria</taxon>
        <taxon>Bacillati</taxon>
        <taxon>Actinomycetota</taxon>
        <taxon>Actinomycetes</taxon>
        <taxon>Kitasatosporales</taxon>
        <taxon>Streptomycetaceae</taxon>
        <taxon>Streptomyces</taxon>
    </lineage>
</organism>
<gene>
    <name evidence="2" type="ORF">E4099_04640</name>
</gene>